<evidence type="ECO:0000256" key="6">
    <source>
        <dbReference type="ARBA" id="ARBA00023136"/>
    </source>
</evidence>
<dbReference type="Proteomes" id="UP000219356">
    <property type="component" value="Unassembled WGS sequence"/>
</dbReference>
<evidence type="ECO:0000313" key="10">
    <source>
        <dbReference type="Proteomes" id="UP000219356"/>
    </source>
</evidence>
<keyword evidence="6 7" id="KW-0472">Membrane</keyword>
<dbReference type="PANTHER" id="PTHR34582">
    <property type="entry name" value="UPF0702 TRANSMEMBRANE PROTEIN YCAP"/>
    <property type="match status" value="1"/>
</dbReference>
<keyword evidence="5 7" id="KW-1133">Transmembrane helix</keyword>
<feature type="domain" description="YetF C-terminal" evidence="8">
    <location>
        <begin position="87"/>
        <end position="208"/>
    </location>
</feature>
<dbReference type="PANTHER" id="PTHR34582:SF6">
    <property type="entry name" value="UPF0702 TRANSMEMBRANE PROTEIN YCAP"/>
    <property type="match status" value="1"/>
</dbReference>
<sequence>MPDYIHDNIIVLVRIATIIPLMLFVTLYMGKRAIGEMPVFDFLIVVILGAVVGADIADPAIHHLPTAVAIAAIGIFQKAIGKWKISNRTVGRLLTFNPTVVIEDGVFIYENMKKIQYSIDNVLFMLRQKDVFDISDVQLAIVEPNGTISVLKVSNEKQRNPIMTYSAIVEGKIEQEVLDYLQLDEIWLRTQLADRGIIGLNQVFYASISSDLEVHVSLKEHTRRIPPVKH</sequence>
<dbReference type="OrthoDB" id="9778331at2"/>
<feature type="transmembrane region" description="Helical" evidence="7">
    <location>
        <begin position="12"/>
        <end position="30"/>
    </location>
</feature>
<keyword evidence="3" id="KW-1003">Cell membrane</keyword>
<comment type="subcellular location">
    <subcellularLocation>
        <location evidence="1">Cell membrane</location>
        <topology evidence="1">Multi-pass membrane protein</topology>
    </subcellularLocation>
</comment>
<evidence type="ECO:0000256" key="3">
    <source>
        <dbReference type="ARBA" id="ARBA00022475"/>
    </source>
</evidence>
<proteinExistence type="inferred from homology"/>
<evidence type="ECO:0000259" key="8">
    <source>
        <dbReference type="Pfam" id="PF04239"/>
    </source>
</evidence>
<dbReference type="Pfam" id="PF04239">
    <property type="entry name" value="DUF421"/>
    <property type="match status" value="1"/>
</dbReference>
<evidence type="ECO:0000256" key="7">
    <source>
        <dbReference type="SAM" id="Phobius"/>
    </source>
</evidence>
<name>A0A285N1M3_9BACI</name>
<accession>A0A285N1M3</accession>
<dbReference type="InterPro" id="IPR007353">
    <property type="entry name" value="DUF421"/>
</dbReference>
<protein>
    <submittedName>
        <fullName evidence="9">Uncharacterized membrane protein YcaP, DUF421 family</fullName>
    </submittedName>
</protein>
<feature type="transmembrane region" description="Helical" evidence="7">
    <location>
        <begin position="37"/>
        <end position="54"/>
    </location>
</feature>
<keyword evidence="4 7" id="KW-0812">Transmembrane</keyword>
<gene>
    <name evidence="9" type="ORF">SAMN05421503_0346</name>
</gene>
<reference evidence="10" key="1">
    <citation type="submission" date="2017-09" db="EMBL/GenBank/DDBJ databases">
        <authorList>
            <person name="Varghese N."/>
            <person name="Submissions S."/>
        </authorList>
    </citation>
    <scope>NUCLEOTIDE SEQUENCE [LARGE SCALE GENOMIC DNA]</scope>
    <source>
        <strain evidence="10">CGMCC 1.8913</strain>
    </source>
</reference>
<dbReference type="EMBL" id="OBEK01000001">
    <property type="protein sequence ID" value="SNZ03375.1"/>
    <property type="molecule type" value="Genomic_DNA"/>
</dbReference>
<dbReference type="RefSeq" id="WP_097038658.1">
    <property type="nucleotide sequence ID" value="NZ_OBEK01000001.1"/>
</dbReference>
<evidence type="ECO:0000256" key="1">
    <source>
        <dbReference type="ARBA" id="ARBA00004651"/>
    </source>
</evidence>
<dbReference type="InterPro" id="IPR023090">
    <property type="entry name" value="UPF0702_alpha/beta_dom_sf"/>
</dbReference>
<evidence type="ECO:0000256" key="5">
    <source>
        <dbReference type="ARBA" id="ARBA00022989"/>
    </source>
</evidence>
<dbReference type="AlphaFoldDB" id="A0A285N1M3"/>
<organism evidence="9 10">
    <name type="scientific">Terribacillus aidingensis</name>
    <dbReference type="NCBI Taxonomy" id="586416"/>
    <lineage>
        <taxon>Bacteria</taxon>
        <taxon>Bacillati</taxon>
        <taxon>Bacillota</taxon>
        <taxon>Bacilli</taxon>
        <taxon>Bacillales</taxon>
        <taxon>Bacillaceae</taxon>
        <taxon>Terribacillus</taxon>
    </lineage>
</organism>
<evidence type="ECO:0000313" key="9">
    <source>
        <dbReference type="EMBL" id="SNZ03375.1"/>
    </source>
</evidence>
<dbReference type="Gene3D" id="3.30.240.20">
    <property type="entry name" value="bsu07140 like domains"/>
    <property type="match status" value="2"/>
</dbReference>
<evidence type="ECO:0000256" key="2">
    <source>
        <dbReference type="ARBA" id="ARBA00006448"/>
    </source>
</evidence>
<dbReference type="GO" id="GO:0005886">
    <property type="term" value="C:plasma membrane"/>
    <property type="evidence" value="ECO:0007669"/>
    <property type="project" value="UniProtKB-SubCell"/>
</dbReference>
<comment type="similarity">
    <text evidence="2">Belongs to the UPF0702 family.</text>
</comment>
<keyword evidence="10" id="KW-1185">Reference proteome</keyword>
<evidence type="ECO:0000256" key="4">
    <source>
        <dbReference type="ARBA" id="ARBA00022692"/>
    </source>
</evidence>